<reference evidence="7 8" key="2">
    <citation type="journal article" date="2011" name="Stand. Genomic Sci.">
        <title>Complete genome sequence of Isosphaera pallida type strain (IS1B).</title>
        <authorList>
            <consortium name="US DOE Joint Genome Institute (JGI-PGF)"/>
            <person name="Goker M."/>
            <person name="Cleland D."/>
            <person name="Saunders E."/>
            <person name="Lapidus A."/>
            <person name="Nolan M."/>
            <person name="Lucas S."/>
            <person name="Hammon N."/>
            <person name="Deshpande S."/>
            <person name="Cheng J.F."/>
            <person name="Tapia R."/>
            <person name="Han C."/>
            <person name="Goodwin L."/>
            <person name="Pitluck S."/>
            <person name="Liolios K."/>
            <person name="Pagani I."/>
            <person name="Ivanova N."/>
            <person name="Mavromatis K."/>
            <person name="Pati A."/>
            <person name="Chen A."/>
            <person name="Palaniappan K."/>
            <person name="Land M."/>
            <person name="Hauser L."/>
            <person name="Chang Y.J."/>
            <person name="Jeffries C.D."/>
            <person name="Detter J.C."/>
            <person name="Beck B."/>
            <person name="Woyke T."/>
            <person name="Bristow J."/>
            <person name="Eisen J.A."/>
            <person name="Markowitz V."/>
            <person name="Hugenholtz P."/>
            <person name="Kyrpides N.C."/>
            <person name="Klenk H.P."/>
        </authorList>
    </citation>
    <scope>NUCLEOTIDE SEQUENCE [LARGE SCALE GENOMIC DNA]</scope>
    <source>
        <strain evidence="8">ATCC 43644 / DSM 9630 / IS1B</strain>
    </source>
</reference>
<dbReference type="PROSITE" id="PS50928">
    <property type="entry name" value="ABC_TM1"/>
    <property type="match status" value="1"/>
</dbReference>
<dbReference type="AlphaFoldDB" id="E8QXE4"/>
<evidence type="ECO:0000313" key="8">
    <source>
        <dbReference type="Proteomes" id="UP000008631"/>
    </source>
</evidence>
<evidence type="ECO:0000259" key="6">
    <source>
        <dbReference type="PROSITE" id="PS50928"/>
    </source>
</evidence>
<keyword evidence="2 5" id="KW-0812">Transmembrane</keyword>
<evidence type="ECO:0000256" key="2">
    <source>
        <dbReference type="ARBA" id="ARBA00022692"/>
    </source>
</evidence>
<dbReference type="Proteomes" id="UP000008631">
    <property type="component" value="Chromosome"/>
</dbReference>
<dbReference type="NCBIfam" id="NF038017">
    <property type="entry name" value="ABC_perm1"/>
    <property type="match status" value="1"/>
</dbReference>
<dbReference type="GO" id="GO:0005886">
    <property type="term" value="C:plasma membrane"/>
    <property type="evidence" value="ECO:0007669"/>
    <property type="project" value="UniProtKB-SubCell"/>
</dbReference>
<dbReference type="OrthoDB" id="9795403at2"/>
<evidence type="ECO:0000256" key="3">
    <source>
        <dbReference type="ARBA" id="ARBA00022989"/>
    </source>
</evidence>
<dbReference type="PANTHER" id="PTHR43632">
    <property type="entry name" value="PERMEASE COMPONENT OF TUNGSTATE ABC TRANSPORTER"/>
    <property type="match status" value="1"/>
</dbReference>
<keyword evidence="3 5" id="KW-1133">Transmembrane helix</keyword>
<dbReference type="Pfam" id="PF00528">
    <property type="entry name" value="BPD_transp_1"/>
    <property type="match status" value="1"/>
</dbReference>
<dbReference type="InterPro" id="IPR035906">
    <property type="entry name" value="MetI-like_sf"/>
</dbReference>
<keyword evidence="4 5" id="KW-0472">Membrane</keyword>
<keyword evidence="8" id="KW-1185">Reference proteome</keyword>
<dbReference type="HOGENOM" id="CLU_016047_14_2_0"/>
<evidence type="ECO:0000256" key="1">
    <source>
        <dbReference type="ARBA" id="ARBA00004651"/>
    </source>
</evidence>
<accession>E8QXE4</accession>
<proteinExistence type="inferred from homology"/>
<dbReference type="SUPFAM" id="SSF161098">
    <property type="entry name" value="MetI-like"/>
    <property type="match status" value="1"/>
</dbReference>
<evidence type="ECO:0000313" key="7">
    <source>
        <dbReference type="EMBL" id="ADV61985.1"/>
    </source>
</evidence>
<dbReference type="EMBL" id="CP002353">
    <property type="protein sequence ID" value="ADV61985.1"/>
    <property type="molecule type" value="Genomic_DNA"/>
</dbReference>
<dbReference type="GO" id="GO:0055085">
    <property type="term" value="P:transmembrane transport"/>
    <property type="evidence" value="ECO:0007669"/>
    <property type="project" value="InterPro"/>
</dbReference>
<feature type="transmembrane region" description="Helical" evidence="5">
    <location>
        <begin position="89"/>
        <end position="110"/>
    </location>
</feature>
<comment type="subcellular location">
    <subcellularLocation>
        <location evidence="1 5">Cell membrane</location>
        <topology evidence="1 5">Multi-pass membrane protein</topology>
    </subcellularLocation>
</comment>
<protein>
    <submittedName>
        <fullName evidence="7">Binding-protein-dependent transport systems inner membrane component</fullName>
    </submittedName>
</protein>
<feature type="transmembrane region" description="Helical" evidence="5">
    <location>
        <begin position="183"/>
        <end position="202"/>
    </location>
</feature>
<dbReference type="InterPro" id="IPR000515">
    <property type="entry name" value="MetI-like"/>
</dbReference>
<feature type="transmembrane region" description="Helical" evidence="5">
    <location>
        <begin position="49"/>
        <end position="69"/>
    </location>
</feature>
<dbReference type="eggNOG" id="COG4662">
    <property type="taxonomic scope" value="Bacteria"/>
</dbReference>
<dbReference type="PANTHER" id="PTHR43632:SF1">
    <property type="entry name" value="PERMEASE COMPONENT OF TUNGSTATE ABC TRANSPORTER"/>
    <property type="match status" value="1"/>
</dbReference>
<feature type="transmembrane region" description="Helical" evidence="5">
    <location>
        <begin position="139"/>
        <end position="163"/>
    </location>
</feature>
<dbReference type="KEGG" id="ipa:Isop_1400"/>
<dbReference type="Gene3D" id="1.10.3720.10">
    <property type="entry name" value="MetI-like"/>
    <property type="match status" value="1"/>
</dbReference>
<dbReference type="STRING" id="575540.Isop_1400"/>
<feature type="transmembrane region" description="Helical" evidence="5">
    <location>
        <begin position="14"/>
        <end position="37"/>
    </location>
</feature>
<organism evidence="7 8">
    <name type="scientific">Isosphaera pallida (strain ATCC 43644 / DSM 9630 / IS1B)</name>
    <dbReference type="NCBI Taxonomy" id="575540"/>
    <lineage>
        <taxon>Bacteria</taxon>
        <taxon>Pseudomonadati</taxon>
        <taxon>Planctomycetota</taxon>
        <taxon>Planctomycetia</taxon>
        <taxon>Isosphaerales</taxon>
        <taxon>Isosphaeraceae</taxon>
        <taxon>Isosphaera</taxon>
    </lineage>
</organism>
<feature type="domain" description="ABC transmembrane type-1" evidence="6">
    <location>
        <begin position="10"/>
        <end position="204"/>
    </location>
</feature>
<keyword evidence="5" id="KW-0813">Transport</keyword>
<comment type="similarity">
    <text evidence="5">Belongs to the binding-protein-dependent transport system permease family.</text>
</comment>
<name>E8QXE4_ISOPI</name>
<dbReference type="CDD" id="cd06261">
    <property type="entry name" value="TM_PBP2"/>
    <property type="match status" value="1"/>
</dbReference>
<evidence type="ECO:0000256" key="4">
    <source>
        <dbReference type="ARBA" id="ARBA00023136"/>
    </source>
</evidence>
<reference key="1">
    <citation type="submission" date="2010-11" db="EMBL/GenBank/DDBJ databases">
        <title>The complete sequence of chromosome of Isophaera pallida ATCC 43644.</title>
        <authorList>
            <consortium name="US DOE Joint Genome Institute (JGI-PGF)"/>
            <person name="Lucas S."/>
            <person name="Copeland A."/>
            <person name="Lapidus A."/>
            <person name="Bruce D."/>
            <person name="Goodwin L."/>
            <person name="Pitluck S."/>
            <person name="Kyrpides N."/>
            <person name="Mavromatis K."/>
            <person name="Pagani I."/>
            <person name="Ivanova N."/>
            <person name="Saunders E."/>
            <person name="Brettin T."/>
            <person name="Detter J.C."/>
            <person name="Han C."/>
            <person name="Tapia R."/>
            <person name="Land M."/>
            <person name="Hauser L."/>
            <person name="Markowitz V."/>
            <person name="Cheng J.-F."/>
            <person name="Hugenholtz P."/>
            <person name="Woyke T."/>
            <person name="Wu D."/>
            <person name="Eisen J.A."/>
        </authorList>
    </citation>
    <scope>NUCLEOTIDE SEQUENCE</scope>
    <source>
        <strain>ATCC 43644</strain>
    </source>
</reference>
<gene>
    <name evidence="7" type="ordered locus">Isop_1400</name>
</gene>
<dbReference type="InterPro" id="IPR049783">
    <property type="entry name" value="ABC_perm_TupB-like"/>
</dbReference>
<sequence>MPDAETTAIVIRTLAIVLAGVGIASLLGVPLGAWLGLARARGTTALRTLVLASMGFPPVVVGFVIHRLIRQRGPLGMLGWEHTPTAVVLAQVVLALPWVVGLTMLAIASVPRERVIQVRALGATLGQTRRLLLHERRHWVAIAVLAAMARGFSEVGATLIVGGDLPDRTRVLTTVLVANPDEGGVFLVVWLLVLVVSLNILMARLAETDRSF</sequence>
<evidence type="ECO:0000256" key="5">
    <source>
        <dbReference type="RuleBase" id="RU363032"/>
    </source>
</evidence>
<dbReference type="InParanoid" id="E8QXE4"/>
<dbReference type="RefSeq" id="WP_013564273.1">
    <property type="nucleotide sequence ID" value="NC_014962.1"/>
</dbReference>